<dbReference type="AlphaFoldDB" id="A0A840PZG6"/>
<evidence type="ECO:0000256" key="3">
    <source>
        <dbReference type="ARBA" id="ARBA00022829"/>
    </source>
</evidence>
<feature type="coiled-coil region" evidence="5">
    <location>
        <begin position="206"/>
        <end position="233"/>
    </location>
</feature>
<dbReference type="GO" id="GO:0005694">
    <property type="term" value="C:chromosome"/>
    <property type="evidence" value="ECO:0007669"/>
    <property type="project" value="TreeGrafter"/>
</dbReference>
<evidence type="ECO:0000256" key="1">
    <source>
        <dbReference type="ARBA" id="ARBA00004453"/>
    </source>
</evidence>
<dbReference type="Gene3D" id="1.10.10.2830">
    <property type="match status" value="1"/>
</dbReference>
<dbReference type="SMART" id="SM00470">
    <property type="entry name" value="ParB"/>
    <property type="match status" value="1"/>
</dbReference>
<evidence type="ECO:0000313" key="8">
    <source>
        <dbReference type="Proteomes" id="UP000557217"/>
    </source>
</evidence>
<proteinExistence type="inferred from homology"/>
<evidence type="ECO:0000313" key="7">
    <source>
        <dbReference type="EMBL" id="MBB5149618.1"/>
    </source>
</evidence>
<evidence type="ECO:0000256" key="2">
    <source>
        <dbReference type="ARBA" id="ARBA00006295"/>
    </source>
</evidence>
<dbReference type="InterPro" id="IPR003115">
    <property type="entry name" value="ParB_N"/>
</dbReference>
<dbReference type="CDD" id="cd16393">
    <property type="entry name" value="SPO0J_N"/>
    <property type="match status" value="1"/>
</dbReference>
<dbReference type="Proteomes" id="UP000557217">
    <property type="component" value="Unassembled WGS sequence"/>
</dbReference>
<dbReference type="SUPFAM" id="SSF109709">
    <property type="entry name" value="KorB DNA-binding domain-like"/>
    <property type="match status" value="1"/>
</dbReference>
<keyword evidence="5" id="KW-0175">Coiled coil</keyword>
<dbReference type="InterPro" id="IPR050336">
    <property type="entry name" value="Chromosome_partition/occlusion"/>
</dbReference>
<comment type="caution">
    <text evidence="7">The sequence shown here is derived from an EMBL/GenBank/DDBJ whole genome shotgun (WGS) entry which is preliminary data.</text>
</comment>
<evidence type="ECO:0000256" key="5">
    <source>
        <dbReference type="SAM" id="Coils"/>
    </source>
</evidence>
<dbReference type="GO" id="GO:0009295">
    <property type="term" value="C:nucleoid"/>
    <property type="evidence" value="ECO:0007669"/>
    <property type="project" value="UniProtKB-SubCell"/>
</dbReference>
<dbReference type="SUPFAM" id="SSF110849">
    <property type="entry name" value="ParB/Sulfiredoxin"/>
    <property type="match status" value="1"/>
</dbReference>
<keyword evidence="8" id="KW-1185">Reference proteome</keyword>
<name>A0A840PZG6_URETH</name>
<dbReference type="InterPro" id="IPR057240">
    <property type="entry name" value="ParB_dimer_C"/>
</dbReference>
<dbReference type="InterPro" id="IPR036086">
    <property type="entry name" value="ParB/Sulfiredoxin_sf"/>
</dbReference>
<dbReference type="GO" id="GO:0007059">
    <property type="term" value="P:chromosome segregation"/>
    <property type="evidence" value="ECO:0007669"/>
    <property type="project" value="UniProtKB-KW"/>
</dbReference>
<gene>
    <name evidence="7" type="ORF">HNR36_002010</name>
</gene>
<dbReference type="Pfam" id="PF23552">
    <property type="entry name" value="ParB_C"/>
    <property type="match status" value="1"/>
</dbReference>
<dbReference type="FunFam" id="1.10.10.2830:FF:000001">
    <property type="entry name" value="Chromosome partitioning protein ParB"/>
    <property type="match status" value="1"/>
</dbReference>
<dbReference type="InterPro" id="IPR004437">
    <property type="entry name" value="ParB/RepB/Spo0J"/>
</dbReference>
<protein>
    <submittedName>
        <fullName evidence="7">ParB family chromosome partitioning protein</fullName>
    </submittedName>
</protein>
<evidence type="ECO:0000256" key="4">
    <source>
        <dbReference type="ARBA" id="ARBA00023125"/>
    </source>
</evidence>
<comment type="subcellular location">
    <subcellularLocation>
        <location evidence="1">Cytoplasm</location>
        <location evidence="1">Nucleoid</location>
    </subcellularLocation>
</comment>
<dbReference type="NCBIfam" id="TIGR00180">
    <property type="entry name" value="parB_part"/>
    <property type="match status" value="1"/>
</dbReference>
<dbReference type="RefSeq" id="WP_016838923.1">
    <property type="nucleotide sequence ID" value="NZ_JAAXPW010000018.1"/>
</dbReference>
<sequence length="291" mass="33541">MARGLGKGIGALFPTETLESIQETIQNEEHVEKIPLQKLVANPFQPRKKFDDETIEELAQSIREHGIIQPIVVRKKGKKYEIVVGERRYRAAKLAKLEEIPAIIKEMTEEQMMELAILENLQREDLTPIEEAEAYQNLIEKLNFTQDDLAKRLGKSRPHITNMIRLLQLPEEVRQMVNDGALSMGHGRALLGLKNKRKIIEVAKKVVNQSLNVRQLEALIKQLNENVSRETKKSTNKDIFVQATESQLREFFGTNVQIKKTKNKGKIEIEFYSEDDLERILEILNLEHDEV</sequence>
<dbReference type="InterPro" id="IPR041468">
    <property type="entry name" value="HTH_ParB/Spo0J"/>
</dbReference>
<dbReference type="Pfam" id="PF17762">
    <property type="entry name" value="HTH_ParB"/>
    <property type="match status" value="1"/>
</dbReference>
<comment type="similarity">
    <text evidence="2">Belongs to the ParB family.</text>
</comment>
<dbReference type="PANTHER" id="PTHR33375">
    <property type="entry name" value="CHROMOSOME-PARTITIONING PROTEIN PARB-RELATED"/>
    <property type="match status" value="1"/>
</dbReference>
<dbReference type="GO" id="GO:0045881">
    <property type="term" value="P:positive regulation of sporulation resulting in formation of a cellular spore"/>
    <property type="evidence" value="ECO:0007669"/>
    <property type="project" value="TreeGrafter"/>
</dbReference>
<evidence type="ECO:0000259" key="6">
    <source>
        <dbReference type="SMART" id="SM00470"/>
    </source>
</evidence>
<reference evidence="7 8" key="1">
    <citation type="submission" date="2020-08" db="EMBL/GenBank/DDBJ databases">
        <title>Genomic Encyclopedia of Type Strains, Phase IV (KMG-IV): sequencing the most valuable type-strain genomes for metagenomic binning, comparative biology and taxonomic classification.</title>
        <authorList>
            <person name="Goeker M."/>
        </authorList>
    </citation>
    <scope>NUCLEOTIDE SEQUENCE [LARGE SCALE GENOMIC DNA]</scope>
    <source>
        <strain evidence="7 8">DSM 10633</strain>
    </source>
</reference>
<organism evidence="7 8">
    <name type="scientific">Ureibacillus thermosphaericus</name>
    <dbReference type="NCBI Taxonomy" id="51173"/>
    <lineage>
        <taxon>Bacteria</taxon>
        <taxon>Bacillati</taxon>
        <taxon>Bacillota</taxon>
        <taxon>Bacilli</taxon>
        <taxon>Bacillales</taxon>
        <taxon>Caryophanaceae</taxon>
        <taxon>Ureibacillus</taxon>
    </lineage>
</organism>
<dbReference type="GO" id="GO:0003677">
    <property type="term" value="F:DNA binding"/>
    <property type="evidence" value="ECO:0007669"/>
    <property type="project" value="UniProtKB-KW"/>
</dbReference>
<accession>A0A840PZG6</accession>
<dbReference type="Gene3D" id="3.90.1530.30">
    <property type="match status" value="1"/>
</dbReference>
<dbReference type="FunFam" id="3.90.1530.30:FF:000001">
    <property type="entry name" value="Chromosome partitioning protein ParB"/>
    <property type="match status" value="1"/>
</dbReference>
<keyword evidence="3" id="KW-0159">Chromosome partition</keyword>
<dbReference type="Pfam" id="PF02195">
    <property type="entry name" value="ParB_N"/>
    <property type="match status" value="1"/>
</dbReference>
<dbReference type="PANTHER" id="PTHR33375:SF1">
    <property type="entry name" value="CHROMOSOME-PARTITIONING PROTEIN PARB-RELATED"/>
    <property type="match status" value="1"/>
</dbReference>
<keyword evidence="4" id="KW-0238">DNA-binding</keyword>
<feature type="domain" description="ParB-like N-terminal" evidence="6">
    <location>
        <begin position="32"/>
        <end position="121"/>
    </location>
</feature>
<dbReference type="EMBL" id="JACHGZ010000024">
    <property type="protein sequence ID" value="MBB5149618.1"/>
    <property type="molecule type" value="Genomic_DNA"/>
</dbReference>